<comment type="subcellular location">
    <subcellularLocation>
        <location evidence="1 5 6">Nucleus</location>
    </subcellularLocation>
</comment>
<dbReference type="Proteomes" id="UP000231279">
    <property type="component" value="Unassembled WGS sequence"/>
</dbReference>
<keyword evidence="2 7" id="KW-0805">Transcription regulation</keyword>
<dbReference type="GO" id="GO:0045893">
    <property type="term" value="P:positive regulation of DNA-templated transcription"/>
    <property type="evidence" value="ECO:0007669"/>
    <property type="project" value="TreeGrafter"/>
</dbReference>
<dbReference type="InterPro" id="IPR001356">
    <property type="entry name" value="HD"/>
</dbReference>
<evidence type="ECO:0000256" key="2">
    <source>
        <dbReference type="ARBA" id="ARBA00023015"/>
    </source>
</evidence>
<feature type="domain" description="Homeobox" evidence="9">
    <location>
        <begin position="1"/>
        <end position="56"/>
    </location>
</feature>
<reference evidence="11" key="1">
    <citation type="journal article" date="2018" name="Gigascience">
        <title>Genome assembly of the Pink Ipe (Handroanthus impetiginosus, Bignoniaceae), a highly valued, ecologically keystone Neotropical timber forest tree.</title>
        <authorList>
            <person name="Silva-Junior O.B."/>
            <person name="Grattapaglia D."/>
            <person name="Novaes E."/>
            <person name="Collevatti R.G."/>
        </authorList>
    </citation>
    <scope>NUCLEOTIDE SEQUENCE [LARGE SCALE GENOMIC DNA]</scope>
    <source>
        <strain evidence="11">cv. UFG-1</strain>
    </source>
</reference>
<keyword evidence="8" id="KW-0175">Coiled coil</keyword>
<evidence type="ECO:0000256" key="5">
    <source>
        <dbReference type="PROSITE-ProRule" id="PRU00108"/>
    </source>
</evidence>
<organism evidence="10 11">
    <name type="scientific">Handroanthus impetiginosus</name>
    <dbReference type="NCBI Taxonomy" id="429701"/>
    <lineage>
        <taxon>Eukaryota</taxon>
        <taxon>Viridiplantae</taxon>
        <taxon>Streptophyta</taxon>
        <taxon>Embryophyta</taxon>
        <taxon>Tracheophyta</taxon>
        <taxon>Spermatophyta</taxon>
        <taxon>Magnoliopsida</taxon>
        <taxon>eudicotyledons</taxon>
        <taxon>Gunneridae</taxon>
        <taxon>Pentapetalae</taxon>
        <taxon>asterids</taxon>
        <taxon>lamiids</taxon>
        <taxon>Lamiales</taxon>
        <taxon>Bignoniaceae</taxon>
        <taxon>Crescentiina</taxon>
        <taxon>Tabebuia alliance</taxon>
        <taxon>Handroanthus</taxon>
    </lineage>
</organism>
<comment type="function">
    <text evidence="7">Transcription factor.</text>
</comment>
<feature type="coiled-coil region" evidence="8">
    <location>
        <begin position="48"/>
        <end position="114"/>
    </location>
</feature>
<evidence type="ECO:0000256" key="3">
    <source>
        <dbReference type="ARBA" id="ARBA00023163"/>
    </source>
</evidence>
<dbReference type="GO" id="GO:0000981">
    <property type="term" value="F:DNA-binding transcription factor activity, RNA polymerase II-specific"/>
    <property type="evidence" value="ECO:0007669"/>
    <property type="project" value="UniProtKB-UniRule"/>
</dbReference>
<dbReference type="Gene3D" id="1.10.10.60">
    <property type="entry name" value="Homeodomain-like"/>
    <property type="match status" value="1"/>
</dbReference>
<evidence type="ECO:0000313" key="11">
    <source>
        <dbReference type="Proteomes" id="UP000231279"/>
    </source>
</evidence>
<dbReference type="Pfam" id="PF00046">
    <property type="entry name" value="Homeodomain"/>
    <property type="match status" value="1"/>
</dbReference>
<dbReference type="PANTHER" id="PTHR24326">
    <property type="entry name" value="HOMEOBOX-LEUCINE ZIPPER PROTEIN"/>
    <property type="match status" value="1"/>
</dbReference>
<dbReference type="EMBL" id="NKXS01000220">
    <property type="protein sequence ID" value="PIN25543.1"/>
    <property type="molecule type" value="Genomic_DNA"/>
</dbReference>
<keyword evidence="5 6" id="KW-0539">Nucleus</keyword>
<evidence type="ECO:0000256" key="1">
    <source>
        <dbReference type="ARBA" id="ARBA00004123"/>
    </source>
</evidence>
<evidence type="ECO:0000256" key="6">
    <source>
        <dbReference type="RuleBase" id="RU000682"/>
    </source>
</evidence>
<comment type="similarity">
    <text evidence="4 7">Belongs to the HD-ZIP homeobox family. Class I subfamily.</text>
</comment>
<keyword evidence="3 7" id="KW-0804">Transcription</keyword>
<proteinExistence type="inferred from homology"/>
<dbReference type="GO" id="GO:0043565">
    <property type="term" value="F:sequence-specific DNA binding"/>
    <property type="evidence" value="ECO:0007669"/>
    <property type="project" value="TreeGrafter"/>
</dbReference>
<dbReference type="PANTHER" id="PTHR24326:SF606">
    <property type="entry name" value="HOMEOBOX-LEUCINE ZIPPER PROTEIN ATHB-54"/>
    <property type="match status" value="1"/>
</dbReference>
<dbReference type="GO" id="GO:0005634">
    <property type="term" value="C:nucleus"/>
    <property type="evidence" value="ECO:0007669"/>
    <property type="project" value="UniProtKB-SubCell"/>
</dbReference>
<keyword evidence="5 6" id="KW-0371">Homeobox</keyword>
<comment type="caution">
    <text evidence="10">The sequence shown here is derived from an EMBL/GenBank/DDBJ whole genome shotgun (WGS) entry which is preliminary data.</text>
</comment>
<dbReference type="CDD" id="cd00086">
    <property type="entry name" value="homeodomain"/>
    <property type="match status" value="1"/>
</dbReference>
<dbReference type="InterPro" id="IPR045224">
    <property type="entry name" value="HDZip_class_I_plant"/>
</dbReference>
<keyword evidence="5 6" id="KW-0238">DNA-binding</keyword>
<evidence type="ECO:0000313" key="10">
    <source>
        <dbReference type="EMBL" id="PIN25543.1"/>
    </source>
</evidence>
<accession>A0A2G9I704</accession>
<name>A0A2G9I704_9LAMI</name>
<dbReference type="SMART" id="SM00389">
    <property type="entry name" value="HOX"/>
    <property type="match status" value="1"/>
</dbReference>
<keyword evidence="11" id="KW-1185">Reference proteome</keyword>
<evidence type="ECO:0000256" key="8">
    <source>
        <dbReference type="SAM" id="Coils"/>
    </source>
</evidence>
<evidence type="ECO:0000256" key="4">
    <source>
        <dbReference type="ARBA" id="ARBA00025748"/>
    </source>
</evidence>
<evidence type="ECO:0000259" key="9">
    <source>
        <dbReference type="PROSITE" id="PS50071"/>
    </source>
</evidence>
<dbReference type="InterPro" id="IPR009057">
    <property type="entry name" value="Homeodomain-like_sf"/>
</dbReference>
<sequence>MARRFEKHQIDLLKAAFEESEHLTKEKKIYLARVTGLDMEQIASWFNRKRARKRAKESKSELERINTDLKKTLQEHQEWETKLQNELQQNKNRESELQEENRHLKQRLTIIEGDLQFDAIISCING</sequence>
<gene>
    <name evidence="10" type="ORF">CDL12_01736</name>
</gene>
<dbReference type="OrthoDB" id="905603at2759"/>
<dbReference type="PROSITE" id="PS50071">
    <property type="entry name" value="HOMEOBOX_2"/>
    <property type="match status" value="1"/>
</dbReference>
<evidence type="ECO:0000256" key="7">
    <source>
        <dbReference type="RuleBase" id="RU369038"/>
    </source>
</evidence>
<feature type="DNA-binding region" description="Homeobox" evidence="5">
    <location>
        <begin position="3"/>
        <end position="57"/>
    </location>
</feature>
<dbReference type="AlphaFoldDB" id="A0A2G9I704"/>
<protein>
    <recommendedName>
        <fullName evidence="7">Homeobox-leucine zipper protein</fullName>
    </recommendedName>
    <alternativeName>
        <fullName evidence="7">HD-ZIP protein</fullName>
    </alternativeName>
    <alternativeName>
        <fullName evidence="7">Homeodomain transcription factor</fullName>
    </alternativeName>
</protein>
<dbReference type="SUPFAM" id="SSF46689">
    <property type="entry name" value="Homeodomain-like"/>
    <property type="match status" value="1"/>
</dbReference>